<evidence type="ECO:0000256" key="1">
    <source>
        <dbReference type="ARBA" id="ARBA00005525"/>
    </source>
</evidence>
<dbReference type="FunFam" id="1.10.3730.10:FF:000001">
    <property type="entry name" value="Pyrroline-5-carboxylate reductase"/>
    <property type="match status" value="1"/>
</dbReference>
<dbReference type="InterPro" id="IPR029036">
    <property type="entry name" value="P5CR_dimer"/>
</dbReference>
<dbReference type="Pfam" id="PF03807">
    <property type="entry name" value="F420_oxidored"/>
    <property type="match status" value="1"/>
</dbReference>
<sequence length="349" mass="36666">MCQCDIMAFVDIGPLRCSSKRKVGACSVDVCPVGQSRRPQRGRNVNRESSFSVSGWPCATRPHKELLRVQAGGGTGPNDPELEAQLSLGCIGGGNMAWAILSGLVSNKVIPAQSIFVCDRNEKKLQQYKDLGIQVVGSVRELSKCSAVLLAVKPYAAANALSELSPDCRALVISVCAGLRLETLQGMLSPQCPARLARVMPNTPCLVGQGASAYALGPSATAQDSEVVQLLFRAISVIVKVEESMLDAVTGLSGSGPAFVLMFIEALADGGVQNGLRRDTAQVLAAQLVYGTAKMVMDNPDTHVAELRNRVESPGGTTVAGTAALEKDAFRAAVQSAVRAATLRSKELA</sequence>
<feature type="domain" description="Pyrroline-5-carboxylate reductase catalytic N-terminal" evidence="4">
    <location>
        <begin position="88"/>
        <end position="178"/>
    </location>
</feature>
<dbReference type="InterPro" id="IPR028939">
    <property type="entry name" value="P5C_Rdtase_cat_N"/>
</dbReference>
<evidence type="ECO:0000259" key="4">
    <source>
        <dbReference type="Pfam" id="PF03807"/>
    </source>
</evidence>
<dbReference type="Proteomes" id="UP000324585">
    <property type="component" value="Unassembled WGS sequence"/>
</dbReference>
<dbReference type="InterPro" id="IPR000304">
    <property type="entry name" value="Pyrroline-COOH_reductase"/>
</dbReference>
<dbReference type="Gene3D" id="1.10.3730.10">
    <property type="entry name" value="ProC C-terminal domain-like"/>
    <property type="match status" value="1"/>
</dbReference>
<comment type="similarity">
    <text evidence="1">Belongs to the pyrroline-5-carboxylate reductase family.</text>
</comment>
<evidence type="ECO:0000313" key="7">
    <source>
        <dbReference type="Proteomes" id="UP000324585"/>
    </source>
</evidence>
<dbReference type="OrthoDB" id="10263291at2759"/>
<dbReference type="SUPFAM" id="SSF51735">
    <property type="entry name" value="NAD(P)-binding Rossmann-fold domains"/>
    <property type="match status" value="1"/>
</dbReference>
<dbReference type="AlphaFoldDB" id="A0A5J4ZA49"/>
<keyword evidence="3" id="KW-0560">Oxidoreductase</keyword>
<dbReference type="PANTHER" id="PTHR11645">
    <property type="entry name" value="PYRROLINE-5-CARBOXYLATE REDUCTASE"/>
    <property type="match status" value="1"/>
</dbReference>
<dbReference type="SUPFAM" id="SSF48179">
    <property type="entry name" value="6-phosphogluconate dehydrogenase C-terminal domain-like"/>
    <property type="match status" value="1"/>
</dbReference>
<dbReference type="GO" id="GO:0055129">
    <property type="term" value="P:L-proline biosynthetic process"/>
    <property type="evidence" value="ECO:0007669"/>
    <property type="project" value="TreeGrafter"/>
</dbReference>
<accession>A0A5J4ZA49</accession>
<dbReference type="Gene3D" id="3.40.50.720">
    <property type="entry name" value="NAD(P)-binding Rossmann-like Domain"/>
    <property type="match status" value="1"/>
</dbReference>
<dbReference type="HAMAP" id="MF_01925">
    <property type="entry name" value="P5C_reductase"/>
    <property type="match status" value="1"/>
</dbReference>
<evidence type="ECO:0000259" key="5">
    <source>
        <dbReference type="Pfam" id="PF14748"/>
    </source>
</evidence>
<dbReference type="PANTHER" id="PTHR11645:SF0">
    <property type="entry name" value="PYRROLINE-5-CARBOXYLATE REDUCTASE 3"/>
    <property type="match status" value="1"/>
</dbReference>
<dbReference type="GO" id="GO:0004735">
    <property type="term" value="F:pyrroline-5-carboxylate reductase activity"/>
    <property type="evidence" value="ECO:0007669"/>
    <property type="project" value="InterPro"/>
</dbReference>
<dbReference type="Pfam" id="PF14748">
    <property type="entry name" value="P5CR_dimer"/>
    <property type="match status" value="1"/>
</dbReference>
<evidence type="ECO:0000256" key="2">
    <source>
        <dbReference type="ARBA" id="ARBA00022857"/>
    </source>
</evidence>
<dbReference type="OMA" id="TRDMAHR"/>
<proteinExistence type="inferred from homology"/>
<comment type="caution">
    <text evidence="6">The sequence shown here is derived from an EMBL/GenBank/DDBJ whole genome shotgun (WGS) entry which is preliminary data.</text>
</comment>
<feature type="domain" description="Pyrroline-5-carboxylate reductase dimerisation" evidence="5">
    <location>
        <begin position="243"/>
        <end position="348"/>
    </location>
</feature>
<gene>
    <name evidence="6" type="ORF">FVE85_7543</name>
</gene>
<dbReference type="NCBIfam" id="TIGR00112">
    <property type="entry name" value="proC"/>
    <property type="match status" value="1"/>
</dbReference>
<protein>
    <submittedName>
        <fullName evidence="6">Pyrroline-5-carboxylate reductase</fullName>
    </submittedName>
</protein>
<name>A0A5J4ZA49_PORPP</name>
<evidence type="ECO:0000313" key="6">
    <source>
        <dbReference type="EMBL" id="KAA8499958.1"/>
    </source>
</evidence>
<keyword evidence="7" id="KW-1185">Reference proteome</keyword>
<reference evidence="7" key="1">
    <citation type="journal article" date="2019" name="Nat. Commun.">
        <title>Expansion of phycobilisome linker gene families in mesophilic red algae.</title>
        <authorList>
            <person name="Lee J."/>
            <person name="Kim D."/>
            <person name="Bhattacharya D."/>
            <person name="Yoon H.S."/>
        </authorList>
    </citation>
    <scope>NUCLEOTIDE SEQUENCE [LARGE SCALE GENOMIC DNA]</scope>
    <source>
        <strain evidence="7">CCMP 1328</strain>
    </source>
</reference>
<organism evidence="6 7">
    <name type="scientific">Porphyridium purpureum</name>
    <name type="common">Red alga</name>
    <name type="synonym">Porphyridium cruentum</name>
    <dbReference type="NCBI Taxonomy" id="35688"/>
    <lineage>
        <taxon>Eukaryota</taxon>
        <taxon>Rhodophyta</taxon>
        <taxon>Bangiophyceae</taxon>
        <taxon>Porphyridiales</taxon>
        <taxon>Porphyridiaceae</taxon>
        <taxon>Porphyridium</taxon>
    </lineage>
</organism>
<dbReference type="EMBL" id="VRMN01000001">
    <property type="protein sequence ID" value="KAA8499958.1"/>
    <property type="molecule type" value="Genomic_DNA"/>
</dbReference>
<keyword evidence="2" id="KW-0521">NADP</keyword>
<dbReference type="InterPro" id="IPR008927">
    <property type="entry name" value="6-PGluconate_DH-like_C_sf"/>
</dbReference>
<evidence type="ECO:0000256" key="3">
    <source>
        <dbReference type="ARBA" id="ARBA00023002"/>
    </source>
</evidence>
<dbReference type="InterPro" id="IPR036291">
    <property type="entry name" value="NAD(P)-bd_dom_sf"/>
</dbReference>